<evidence type="ECO:0000313" key="2">
    <source>
        <dbReference type="EMBL" id="KAF5182426.1"/>
    </source>
</evidence>
<dbReference type="SUPFAM" id="SSF81383">
    <property type="entry name" value="F-box domain"/>
    <property type="match status" value="1"/>
</dbReference>
<dbReference type="InterPro" id="IPR001810">
    <property type="entry name" value="F-box_dom"/>
</dbReference>
<evidence type="ECO:0000313" key="3">
    <source>
        <dbReference type="Proteomes" id="UP000554482"/>
    </source>
</evidence>
<dbReference type="AlphaFoldDB" id="A0A7J6VBG7"/>
<dbReference type="EMBL" id="JABWDY010034747">
    <property type="protein sequence ID" value="KAF5182426.1"/>
    <property type="molecule type" value="Genomic_DNA"/>
</dbReference>
<reference evidence="2 3" key="1">
    <citation type="submission" date="2020-06" db="EMBL/GenBank/DDBJ databases">
        <title>Transcriptomic and genomic resources for Thalictrum thalictroides and T. hernandezii: Facilitating candidate gene discovery in an emerging model plant lineage.</title>
        <authorList>
            <person name="Arias T."/>
            <person name="Riano-Pachon D.M."/>
            <person name="Di Stilio V.S."/>
        </authorList>
    </citation>
    <scope>NUCLEOTIDE SEQUENCE [LARGE SCALE GENOMIC DNA]</scope>
    <source>
        <strain evidence="3">cv. WT478/WT964</strain>
        <tissue evidence="2">Leaves</tissue>
    </source>
</reference>
<dbReference type="NCBIfam" id="TIGR01640">
    <property type="entry name" value="F_box_assoc_1"/>
    <property type="match status" value="1"/>
</dbReference>
<sequence length="560" mass="65000">MGRQKNLRIRALEDRRKQNFITTKTNLDSKQKKKVTQEYVNQNKYPIERMFARGFQPNFYEEYDNFCNPFWYEDCEGFCKPFNYIDYSDSESFSDDEDCENEENLQGFEDVDIETLEEEGDETNGVMLKLPLDIFLDILSRQPIRSLARCRCVCKTWRKIVHHPRFTSMHIDKAIQLHSNYDCNSSLSLVLHSYTYGAVFGKDIYCFEHDMSDNPNNAMIVKSRFAPSNFGFEVVGSCNGLLCLSENLYYDPIYVCNPAIGEYVKIPEISKRTNYDIVSGFGYDEFAKEYKVIRMMFDSMDYVSEGNSSFKLEAEIYTLGSGVWRKLGDVSYPLRGKSSSVFVNGALHWLTDEYIGLTVSERIISFDVSREEFHAVPPPPGFDYVSESFHFSLCDLRKSLCLLDYSSNDQFEIWVMKKYGLKTSWTKEYIISRQELGMDKLDLYPLKLLPNGEMLLVYNNKSLVCYDPEQRTVRELGIHNLPPRFEAFTHVGSFVSLSDIIGPTTSRRSVNNRKWYRALHPLHSHNPEVDIDDCILDYEVHQLAALLDSGVDPADLYPDW</sequence>
<dbReference type="PANTHER" id="PTHR31672:SF10">
    <property type="entry name" value="F-BOX DOMAIN-CONTAINING PROTEIN"/>
    <property type="match status" value="1"/>
</dbReference>
<dbReference type="InterPro" id="IPR050796">
    <property type="entry name" value="SCF_F-box_component"/>
</dbReference>
<dbReference type="PANTHER" id="PTHR31672">
    <property type="entry name" value="BNACNNG10540D PROTEIN"/>
    <property type="match status" value="1"/>
</dbReference>
<dbReference type="OrthoDB" id="1867694at2759"/>
<dbReference type="SUPFAM" id="SSF50965">
    <property type="entry name" value="Galactose oxidase, central domain"/>
    <property type="match status" value="1"/>
</dbReference>
<dbReference type="Pfam" id="PF07734">
    <property type="entry name" value="FBA_1"/>
    <property type="match status" value="1"/>
</dbReference>
<dbReference type="InterPro" id="IPR036047">
    <property type="entry name" value="F-box-like_dom_sf"/>
</dbReference>
<dbReference type="InterPro" id="IPR011043">
    <property type="entry name" value="Gal_Oxase/kelch_b-propeller"/>
</dbReference>
<dbReference type="PROSITE" id="PS50181">
    <property type="entry name" value="FBOX"/>
    <property type="match status" value="1"/>
</dbReference>
<dbReference type="Proteomes" id="UP000554482">
    <property type="component" value="Unassembled WGS sequence"/>
</dbReference>
<dbReference type="Pfam" id="PF00646">
    <property type="entry name" value="F-box"/>
    <property type="match status" value="1"/>
</dbReference>
<comment type="caution">
    <text evidence="2">The sequence shown here is derived from an EMBL/GenBank/DDBJ whole genome shotgun (WGS) entry which is preliminary data.</text>
</comment>
<organism evidence="2 3">
    <name type="scientific">Thalictrum thalictroides</name>
    <name type="common">Rue-anemone</name>
    <name type="synonym">Anemone thalictroides</name>
    <dbReference type="NCBI Taxonomy" id="46969"/>
    <lineage>
        <taxon>Eukaryota</taxon>
        <taxon>Viridiplantae</taxon>
        <taxon>Streptophyta</taxon>
        <taxon>Embryophyta</taxon>
        <taxon>Tracheophyta</taxon>
        <taxon>Spermatophyta</taxon>
        <taxon>Magnoliopsida</taxon>
        <taxon>Ranunculales</taxon>
        <taxon>Ranunculaceae</taxon>
        <taxon>Thalictroideae</taxon>
        <taxon>Thalictrum</taxon>
    </lineage>
</organism>
<dbReference type="InterPro" id="IPR006527">
    <property type="entry name" value="F-box-assoc_dom_typ1"/>
</dbReference>
<gene>
    <name evidence="2" type="ORF">FRX31_027987</name>
</gene>
<accession>A0A7J6VBG7</accession>
<dbReference type="CDD" id="cd22157">
    <property type="entry name" value="F-box_AtFBW1-like"/>
    <property type="match status" value="1"/>
</dbReference>
<dbReference type="SMART" id="SM00256">
    <property type="entry name" value="FBOX"/>
    <property type="match status" value="1"/>
</dbReference>
<dbReference type="InterPro" id="IPR017451">
    <property type="entry name" value="F-box-assoc_interact_dom"/>
</dbReference>
<proteinExistence type="predicted"/>
<name>A0A7J6VBG7_THATH</name>
<feature type="domain" description="F-box" evidence="1">
    <location>
        <begin position="124"/>
        <end position="169"/>
    </location>
</feature>
<dbReference type="Gene3D" id="1.20.1280.50">
    <property type="match status" value="1"/>
</dbReference>
<keyword evidence="3" id="KW-1185">Reference proteome</keyword>
<protein>
    <submittedName>
        <fullName evidence="2">F-box protein</fullName>
    </submittedName>
</protein>
<evidence type="ECO:0000259" key="1">
    <source>
        <dbReference type="PROSITE" id="PS50181"/>
    </source>
</evidence>